<feature type="region of interest" description="Disordered" evidence="1">
    <location>
        <begin position="9"/>
        <end position="30"/>
    </location>
</feature>
<dbReference type="VEuPathDB" id="FungiDB:KRP23_4432"/>
<dbReference type="VEuPathDB" id="FungiDB:KRP23_4437"/>
<evidence type="ECO:0000313" key="3">
    <source>
        <dbReference type="EnsemblProtists" id="Phyra73642"/>
    </source>
</evidence>
<sequence length="587" mass="66317">MDVSLLLNETSEEATSDVGDTAASPIIAPPEGPSSYAPFTEIRAPESFFVPSYERLTSTSGSNDTPNAEEWSKWNCNQIRAKICKFLGTKELTQAAFLDLLDIDSKSFRKFMGMSGPRAGEDNFTYDGASIFFHMKEKKAKQDMEKMKTMDPKARKRKAAEQREGKAKMAKRSNAGEDLIRRIEEVKLPDMDENGSAPVYDDCDGIRRKINFFLNEGLVSKAAFLRALGNVNSNSLRNFMSLTRQSGVRNVVYRTAYVFFEKKRILGGKEKTKECLRNEDIQGPGGFPVHGGTNLFLAPSYAPPTFSFGSNSSYIASSFKAAYIAQAIANPPPEALPVIREGEDNSEEEFDEDNPEWAKWNCNQIRTKIRNFLGTKEMTQTAFLKLCDINSNSYYRFMNLKGPYGGSENQTYEGAAIFFYRREKKAKEEKEKLKAMKPKDRKRKATEVKEQKAKKSKTGEDTLEKIEQVQLPDMDDEGNVPVYDDCDEVRKKINFFLGEKTVTKAAFLRALGNVNSNSLRCFMNLKRGAGSGAANVVYRTAYIFFEKKRILEGGKKTKKRLENESKQGRHGFPLRHDNGMRWVIVSK</sequence>
<dbReference type="VEuPathDB" id="FungiDB:KRP22_2336"/>
<dbReference type="VEuPathDB" id="FungiDB:KRP22_2341"/>
<evidence type="ECO:0000256" key="1">
    <source>
        <dbReference type="SAM" id="MobiDB-lite"/>
    </source>
</evidence>
<dbReference type="OMA" id="YAPFTEI"/>
<feature type="compositionally biased region" description="Basic and acidic residues" evidence="1">
    <location>
        <begin position="445"/>
        <end position="460"/>
    </location>
</feature>
<dbReference type="HOGENOM" id="CLU_465027_0_0_1"/>
<keyword evidence="4" id="KW-1185">Reference proteome</keyword>
<reference evidence="4" key="1">
    <citation type="journal article" date="2006" name="Science">
        <title>Phytophthora genome sequences uncover evolutionary origins and mechanisms of pathogenesis.</title>
        <authorList>
            <person name="Tyler B.M."/>
            <person name="Tripathy S."/>
            <person name="Zhang X."/>
            <person name="Dehal P."/>
            <person name="Jiang R.H."/>
            <person name="Aerts A."/>
            <person name="Arredondo F.D."/>
            <person name="Baxter L."/>
            <person name="Bensasson D."/>
            <person name="Beynon J.L."/>
            <person name="Chapman J."/>
            <person name="Damasceno C.M."/>
            <person name="Dorrance A.E."/>
            <person name="Dou D."/>
            <person name="Dickerman A.W."/>
            <person name="Dubchak I.L."/>
            <person name="Garbelotto M."/>
            <person name="Gijzen M."/>
            <person name="Gordon S.G."/>
            <person name="Govers F."/>
            <person name="Grunwald N.J."/>
            <person name="Huang W."/>
            <person name="Ivors K.L."/>
            <person name="Jones R.W."/>
            <person name="Kamoun S."/>
            <person name="Krampis K."/>
            <person name="Lamour K.H."/>
            <person name="Lee M.K."/>
            <person name="McDonald W.H."/>
            <person name="Medina M."/>
            <person name="Meijer H.J."/>
            <person name="Nordberg E.K."/>
            <person name="Maclean D.J."/>
            <person name="Ospina-Giraldo M.D."/>
            <person name="Morris P.F."/>
            <person name="Phuntumart V."/>
            <person name="Putnam N.H."/>
            <person name="Rash S."/>
            <person name="Rose J.K."/>
            <person name="Sakihama Y."/>
            <person name="Salamov A.A."/>
            <person name="Savidor A."/>
            <person name="Scheuring C.F."/>
            <person name="Smith B.M."/>
            <person name="Sobral B.W."/>
            <person name="Terry A."/>
            <person name="Torto-Alalibo T.A."/>
            <person name="Win J."/>
            <person name="Xu Z."/>
            <person name="Zhang H."/>
            <person name="Grigoriev I.V."/>
            <person name="Rokhsar D.S."/>
            <person name="Boore J.L."/>
        </authorList>
    </citation>
    <scope>NUCLEOTIDE SEQUENCE [LARGE SCALE GENOMIC DNA]</scope>
    <source>
        <strain evidence="4">Pr102</strain>
    </source>
</reference>
<dbReference type="eggNOG" id="ENOG502S33A">
    <property type="taxonomic scope" value="Eukaryota"/>
</dbReference>
<dbReference type="InParanoid" id="H3GDK3"/>
<accession>H3GDK3</accession>
<dbReference type="EMBL" id="DS566001">
    <property type="status" value="NOT_ANNOTATED_CDS"/>
    <property type="molecule type" value="Genomic_DNA"/>
</dbReference>
<proteinExistence type="predicted"/>
<dbReference type="Pfam" id="PF24852">
    <property type="entry name" value="DUF7726"/>
    <property type="match status" value="4"/>
</dbReference>
<name>H3GDK3_PHYRM</name>
<feature type="domain" description="DUF7726" evidence="2">
    <location>
        <begin position="198"/>
        <end position="269"/>
    </location>
</feature>
<feature type="region of interest" description="Disordered" evidence="1">
    <location>
        <begin position="143"/>
        <end position="172"/>
    </location>
</feature>
<feature type="region of interest" description="Disordered" evidence="1">
    <location>
        <begin position="429"/>
        <end position="460"/>
    </location>
</feature>
<dbReference type="Proteomes" id="UP000005238">
    <property type="component" value="Unassembled WGS sequence"/>
</dbReference>
<organism evidence="3 4">
    <name type="scientific">Phytophthora ramorum</name>
    <name type="common">Sudden oak death agent</name>
    <dbReference type="NCBI Taxonomy" id="164328"/>
    <lineage>
        <taxon>Eukaryota</taxon>
        <taxon>Sar</taxon>
        <taxon>Stramenopiles</taxon>
        <taxon>Oomycota</taxon>
        <taxon>Peronosporomycetes</taxon>
        <taxon>Peronosporales</taxon>
        <taxon>Peronosporaceae</taxon>
        <taxon>Phytophthora</taxon>
    </lineage>
</organism>
<dbReference type="PANTHER" id="PTHR42339">
    <property type="entry name" value="HISTONE H1"/>
    <property type="match status" value="1"/>
</dbReference>
<dbReference type="STRING" id="164328.H3GDK3"/>
<reference evidence="3" key="2">
    <citation type="submission" date="2015-06" db="UniProtKB">
        <authorList>
            <consortium name="EnsemblProtists"/>
        </authorList>
    </citation>
    <scope>IDENTIFICATION</scope>
    <source>
        <strain evidence="3">Pr102</strain>
    </source>
</reference>
<evidence type="ECO:0000259" key="2">
    <source>
        <dbReference type="Pfam" id="PF24852"/>
    </source>
</evidence>
<feature type="compositionally biased region" description="Basic and acidic residues" evidence="1">
    <location>
        <begin position="143"/>
        <end position="167"/>
    </location>
</feature>
<dbReference type="PANTHER" id="PTHR42339:SF1">
    <property type="entry name" value="HISTONE H1"/>
    <property type="match status" value="1"/>
</dbReference>
<evidence type="ECO:0000313" key="4">
    <source>
        <dbReference type="Proteomes" id="UP000005238"/>
    </source>
</evidence>
<dbReference type="AlphaFoldDB" id="H3GDK3"/>
<dbReference type="EnsemblProtists" id="Phyra73642">
    <property type="protein sequence ID" value="Phyra73642"/>
    <property type="gene ID" value="Phyra73642"/>
</dbReference>
<protein>
    <recommendedName>
        <fullName evidence="2">DUF7726 domain-containing protein</fullName>
    </recommendedName>
</protein>
<dbReference type="InterPro" id="IPR056143">
    <property type="entry name" value="DUF7726"/>
</dbReference>
<feature type="domain" description="DUF7726" evidence="2">
    <location>
        <begin position="480"/>
        <end position="554"/>
    </location>
</feature>
<feature type="domain" description="DUF7726" evidence="2">
    <location>
        <begin position="357"/>
        <end position="427"/>
    </location>
</feature>
<feature type="compositionally biased region" description="Basic and acidic residues" evidence="1">
    <location>
        <begin position="429"/>
        <end position="438"/>
    </location>
</feature>
<feature type="domain" description="DUF7726" evidence="2">
    <location>
        <begin position="71"/>
        <end position="141"/>
    </location>
</feature>